<evidence type="ECO:0000313" key="2">
    <source>
        <dbReference type="Proteomes" id="UP000769157"/>
    </source>
</evidence>
<name>A0A9P8P5U9_9ASCO</name>
<dbReference type="AlphaFoldDB" id="A0A9P8P5U9"/>
<accession>A0A9P8P5U9</accession>
<dbReference type="Proteomes" id="UP000769157">
    <property type="component" value="Unassembled WGS sequence"/>
</dbReference>
<protein>
    <submittedName>
        <fullName evidence="1">Uncharacterized protein</fullName>
    </submittedName>
</protein>
<keyword evidence="2" id="KW-1185">Reference proteome</keyword>
<sequence>MEDVSEWGIPNGRENCCCDCDPSSSSEVCEVAGSDLDLVDESKPVVLETDSVAFLLSSSALGTEKSLSSKLSNDAVGTSSSCAGSLACSFSDSSDLCPPWVAASRAAAPPPSTAAPEARAVLKFRFFSANWAL</sequence>
<dbReference type="EMBL" id="JAEUBE010000295">
    <property type="protein sequence ID" value="KAH3665502.1"/>
    <property type="molecule type" value="Genomic_DNA"/>
</dbReference>
<evidence type="ECO:0000313" key="1">
    <source>
        <dbReference type="EMBL" id="KAH3665502.1"/>
    </source>
</evidence>
<proteinExistence type="predicted"/>
<reference evidence="1" key="1">
    <citation type="journal article" date="2021" name="Open Biol.">
        <title>Shared evolutionary footprints suggest mitochondrial oxidative damage underlies multiple complex I losses in fungi.</title>
        <authorList>
            <person name="Schikora-Tamarit M.A."/>
            <person name="Marcet-Houben M."/>
            <person name="Nosek J."/>
            <person name="Gabaldon T."/>
        </authorList>
    </citation>
    <scope>NUCLEOTIDE SEQUENCE</scope>
    <source>
        <strain evidence="1">CBS6075</strain>
    </source>
</reference>
<organism evidence="1 2">
    <name type="scientific">Ogataea philodendri</name>
    <dbReference type="NCBI Taxonomy" id="1378263"/>
    <lineage>
        <taxon>Eukaryota</taxon>
        <taxon>Fungi</taxon>
        <taxon>Dikarya</taxon>
        <taxon>Ascomycota</taxon>
        <taxon>Saccharomycotina</taxon>
        <taxon>Pichiomycetes</taxon>
        <taxon>Pichiales</taxon>
        <taxon>Pichiaceae</taxon>
        <taxon>Ogataea</taxon>
    </lineage>
</organism>
<comment type="caution">
    <text evidence="1">The sequence shown here is derived from an EMBL/GenBank/DDBJ whole genome shotgun (WGS) entry which is preliminary data.</text>
</comment>
<dbReference type="RefSeq" id="XP_046060706.1">
    <property type="nucleotide sequence ID" value="XM_046204687.1"/>
</dbReference>
<gene>
    <name evidence="1" type="ORF">OGAPHI_003688</name>
</gene>
<dbReference type="GeneID" id="70235653"/>
<reference evidence="1" key="2">
    <citation type="submission" date="2021-01" db="EMBL/GenBank/DDBJ databases">
        <authorList>
            <person name="Schikora-Tamarit M.A."/>
        </authorList>
    </citation>
    <scope>NUCLEOTIDE SEQUENCE</scope>
    <source>
        <strain evidence="1">CBS6075</strain>
    </source>
</reference>